<dbReference type="InterPro" id="IPR039538">
    <property type="entry name" value="BetI_C"/>
</dbReference>
<reference evidence="7 8" key="1">
    <citation type="submission" date="2020-07" db="EMBL/GenBank/DDBJ databases">
        <title>Sequencing the genomes of 1000 actinobacteria strains.</title>
        <authorList>
            <person name="Klenk H.-P."/>
        </authorList>
    </citation>
    <scope>NUCLEOTIDE SEQUENCE [LARGE SCALE GENOMIC DNA]</scope>
    <source>
        <strain evidence="7 8">DSM 103833</strain>
    </source>
</reference>
<dbReference type="PROSITE" id="PS01081">
    <property type="entry name" value="HTH_TETR_1"/>
    <property type="match status" value="1"/>
</dbReference>
<dbReference type="InterPro" id="IPR050109">
    <property type="entry name" value="HTH-type_TetR-like_transc_reg"/>
</dbReference>
<dbReference type="GO" id="GO:0003700">
    <property type="term" value="F:DNA-binding transcription factor activity"/>
    <property type="evidence" value="ECO:0007669"/>
    <property type="project" value="TreeGrafter"/>
</dbReference>
<dbReference type="SUPFAM" id="SSF48498">
    <property type="entry name" value="Tetracyclin repressor-like, C-terminal domain"/>
    <property type="match status" value="1"/>
</dbReference>
<keyword evidence="4" id="KW-0804">Transcription</keyword>
<dbReference type="InterPro" id="IPR023772">
    <property type="entry name" value="DNA-bd_HTH_TetR-type_CS"/>
</dbReference>
<feature type="DNA-binding region" description="H-T-H motif" evidence="5">
    <location>
        <begin position="33"/>
        <end position="52"/>
    </location>
</feature>
<evidence type="ECO:0000256" key="5">
    <source>
        <dbReference type="PROSITE-ProRule" id="PRU00335"/>
    </source>
</evidence>
<proteinExistence type="predicted"/>
<dbReference type="SUPFAM" id="SSF46689">
    <property type="entry name" value="Homeodomain-like"/>
    <property type="match status" value="1"/>
</dbReference>
<evidence type="ECO:0000256" key="4">
    <source>
        <dbReference type="ARBA" id="ARBA00023163"/>
    </source>
</evidence>
<dbReference type="AlphaFoldDB" id="A0A853BVN7"/>
<accession>A0A853BVN7</accession>
<protein>
    <submittedName>
        <fullName evidence="7">AcrR family transcriptional regulator</fullName>
    </submittedName>
</protein>
<sequence>MPKVTEEHRAARRDQILRAALRCVAAEGFHKTTMGSVIRESGLSAGAVYLYFRSKQDLIRAIAETAVSGIADTVDELAAADDVVPPVEAVTTVLRRLLEMSDELGVEIPRLSVQAWAEAGRDPEIQQLLSGEAGRIRQAWISYAGRAIEAGYVDAGAGEVESVAETLMAMVPGFMLFRIVLGSDVSPERYTSGLAALLR</sequence>
<dbReference type="PANTHER" id="PTHR30055:SF234">
    <property type="entry name" value="HTH-TYPE TRANSCRIPTIONAL REGULATOR BETI"/>
    <property type="match status" value="1"/>
</dbReference>
<dbReference type="Proteomes" id="UP000530424">
    <property type="component" value="Unassembled WGS sequence"/>
</dbReference>
<gene>
    <name evidence="7" type="ORF">HNR19_000638</name>
</gene>
<feature type="domain" description="HTH tetR-type" evidence="6">
    <location>
        <begin position="10"/>
        <end position="70"/>
    </location>
</feature>
<dbReference type="PROSITE" id="PS50977">
    <property type="entry name" value="HTH_TETR_2"/>
    <property type="match status" value="1"/>
</dbReference>
<organism evidence="7 8">
    <name type="scientific">Nocardioides thalensis</name>
    <dbReference type="NCBI Taxonomy" id="1914755"/>
    <lineage>
        <taxon>Bacteria</taxon>
        <taxon>Bacillati</taxon>
        <taxon>Actinomycetota</taxon>
        <taxon>Actinomycetes</taxon>
        <taxon>Propionibacteriales</taxon>
        <taxon>Nocardioidaceae</taxon>
        <taxon>Nocardioides</taxon>
    </lineage>
</organism>
<dbReference type="InterPro" id="IPR009057">
    <property type="entry name" value="Homeodomain-like_sf"/>
</dbReference>
<keyword evidence="2" id="KW-0805">Transcription regulation</keyword>
<dbReference type="InterPro" id="IPR036271">
    <property type="entry name" value="Tet_transcr_reg_TetR-rel_C_sf"/>
</dbReference>
<keyword evidence="1" id="KW-0678">Repressor</keyword>
<evidence type="ECO:0000256" key="2">
    <source>
        <dbReference type="ARBA" id="ARBA00023015"/>
    </source>
</evidence>
<name>A0A853BVN7_9ACTN</name>
<dbReference type="Gene3D" id="1.10.357.10">
    <property type="entry name" value="Tetracycline Repressor, domain 2"/>
    <property type="match status" value="1"/>
</dbReference>
<dbReference type="EMBL" id="JACCFP010000001">
    <property type="protein sequence ID" value="NYI99939.1"/>
    <property type="molecule type" value="Genomic_DNA"/>
</dbReference>
<dbReference type="Pfam" id="PF00440">
    <property type="entry name" value="TetR_N"/>
    <property type="match status" value="1"/>
</dbReference>
<evidence type="ECO:0000313" key="8">
    <source>
        <dbReference type="Proteomes" id="UP000530424"/>
    </source>
</evidence>
<keyword evidence="8" id="KW-1185">Reference proteome</keyword>
<evidence type="ECO:0000256" key="1">
    <source>
        <dbReference type="ARBA" id="ARBA00022491"/>
    </source>
</evidence>
<dbReference type="InterPro" id="IPR001647">
    <property type="entry name" value="HTH_TetR"/>
</dbReference>
<evidence type="ECO:0000259" key="6">
    <source>
        <dbReference type="PROSITE" id="PS50977"/>
    </source>
</evidence>
<dbReference type="GO" id="GO:0000976">
    <property type="term" value="F:transcription cis-regulatory region binding"/>
    <property type="evidence" value="ECO:0007669"/>
    <property type="project" value="TreeGrafter"/>
</dbReference>
<evidence type="ECO:0000313" key="7">
    <source>
        <dbReference type="EMBL" id="NYI99939.1"/>
    </source>
</evidence>
<comment type="caution">
    <text evidence="7">The sequence shown here is derived from an EMBL/GenBank/DDBJ whole genome shotgun (WGS) entry which is preliminary data.</text>
</comment>
<keyword evidence="3 5" id="KW-0238">DNA-binding</keyword>
<dbReference type="PRINTS" id="PR00455">
    <property type="entry name" value="HTHTETR"/>
</dbReference>
<dbReference type="RefSeq" id="WP_179666576.1">
    <property type="nucleotide sequence ID" value="NZ_JACCFP010000001.1"/>
</dbReference>
<dbReference type="PANTHER" id="PTHR30055">
    <property type="entry name" value="HTH-TYPE TRANSCRIPTIONAL REGULATOR RUTR"/>
    <property type="match status" value="1"/>
</dbReference>
<evidence type="ECO:0000256" key="3">
    <source>
        <dbReference type="ARBA" id="ARBA00023125"/>
    </source>
</evidence>
<dbReference type="Pfam" id="PF13977">
    <property type="entry name" value="TetR_C_6"/>
    <property type="match status" value="1"/>
</dbReference>